<evidence type="ECO:0000259" key="2">
    <source>
        <dbReference type="Pfam" id="PF04986"/>
    </source>
</evidence>
<feature type="region of interest" description="Disordered" evidence="1">
    <location>
        <begin position="90"/>
        <end position="116"/>
    </location>
</feature>
<name>A0A1I1VVV4_9BACT</name>
<feature type="domain" description="Transposase IS801/IS1294" evidence="2">
    <location>
        <begin position="26"/>
        <end position="92"/>
    </location>
</feature>
<gene>
    <name evidence="3" type="ORF">SAMN02745121_02023</name>
</gene>
<accession>A0A1I1VVV4</accession>
<reference evidence="4" key="1">
    <citation type="submission" date="2016-10" db="EMBL/GenBank/DDBJ databases">
        <authorList>
            <person name="Varghese N."/>
            <person name="Submissions S."/>
        </authorList>
    </citation>
    <scope>NUCLEOTIDE SEQUENCE [LARGE SCALE GENOMIC DNA]</scope>
    <source>
        <strain evidence="4">ATCC 25963</strain>
    </source>
</reference>
<feature type="compositionally biased region" description="Basic and acidic residues" evidence="1">
    <location>
        <begin position="19"/>
        <end position="28"/>
    </location>
</feature>
<evidence type="ECO:0000313" key="4">
    <source>
        <dbReference type="Proteomes" id="UP000199400"/>
    </source>
</evidence>
<dbReference type="Pfam" id="PF04986">
    <property type="entry name" value="Y2_Tnp"/>
    <property type="match status" value="1"/>
</dbReference>
<evidence type="ECO:0000256" key="1">
    <source>
        <dbReference type="SAM" id="MobiDB-lite"/>
    </source>
</evidence>
<dbReference type="GO" id="GO:0003677">
    <property type="term" value="F:DNA binding"/>
    <property type="evidence" value="ECO:0007669"/>
    <property type="project" value="InterPro"/>
</dbReference>
<feature type="region of interest" description="Disordered" evidence="1">
    <location>
        <begin position="1"/>
        <end position="28"/>
    </location>
</feature>
<dbReference type="AlphaFoldDB" id="A0A1I1VVV4"/>
<organism evidence="3 4">
    <name type="scientific">Nannocystis exedens</name>
    <dbReference type="NCBI Taxonomy" id="54"/>
    <lineage>
        <taxon>Bacteria</taxon>
        <taxon>Pseudomonadati</taxon>
        <taxon>Myxococcota</taxon>
        <taxon>Polyangia</taxon>
        <taxon>Nannocystales</taxon>
        <taxon>Nannocystaceae</taxon>
        <taxon>Nannocystis</taxon>
    </lineage>
</organism>
<dbReference type="OrthoDB" id="5526278at2"/>
<dbReference type="EMBL" id="FOMX01000005">
    <property type="protein sequence ID" value="SFD87236.1"/>
    <property type="molecule type" value="Genomic_DNA"/>
</dbReference>
<evidence type="ECO:0000313" key="3">
    <source>
        <dbReference type="EMBL" id="SFD87236.1"/>
    </source>
</evidence>
<feature type="compositionally biased region" description="Basic and acidic residues" evidence="1">
    <location>
        <begin position="98"/>
        <end position="109"/>
    </location>
</feature>
<keyword evidence="4" id="KW-1185">Reference proteome</keyword>
<protein>
    <submittedName>
        <fullName evidence="3">Putative transposase</fullName>
    </submittedName>
</protein>
<sequence>MVTAPTHSVGPASEAVTPARRDDVDGRDRKQLERVCRYLLRPPFAHDAVKALPDGRVRVLIKAPWRSGAAHADMPPDKFLARLCALVPRPVARSGAPRTDEHRALDSRRRGSTSRR</sequence>
<dbReference type="GO" id="GO:0006313">
    <property type="term" value="P:DNA transposition"/>
    <property type="evidence" value="ECO:0007669"/>
    <property type="project" value="InterPro"/>
</dbReference>
<dbReference type="GO" id="GO:0004803">
    <property type="term" value="F:transposase activity"/>
    <property type="evidence" value="ECO:0007669"/>
    <property type="project" value="InterPro"/>
</dbReference>
<dbReference type="RefSeq" id="WP_096330808.1">
    <property type="nucleotide sequence ID" value="NZ_FOMX01000005.1"/>
</dbReference>
<dbReference type="Proteomes" id="UP000199400">
    <property type="component" value="Unassembled WGS sequence"/>
</dbReference>
<proteinExistence type="predicted"/>
<dbReference type="InterPro" id="IPR007069">
    <property type="entry name" value="Transposase_32"/>
</dbReference>